<feature type="transmembrane region" description="Helical" evidence="7">
    <location>
        <begin position="23"/>
        <end position="45"/>
    </location>
</feature>
<dbReference type="Pfam" id="PF09335">
    <property type="entry name" value="VTT_dom"/>
    <property type="match status" value="1"/>
</dbReference>
<sequence>MTDILHALLAHDLGALSQPGMKWGIYGILFAAIFLESALLPAALLPGDSLLLLAGALVAKGILPFWPALGLLVIATGAGYHVNYLLGRWLGHTRLMQKWLTRVPDQYHQRAHRLSERYGPLALLVGRFIGFVRTLLPLLAGISELRQGRFLFYSWTGAFLWIGTLMMAGEALTTIPFFRQHESAGMTLLLVLPLPLLLLVMGVAGSLIAVYCRRNKRPIE</sequence>
<dbReference type="EMBL" id="AALLJB010000080">
    <property type="protein sequence ID" value="EDA8247185.1"/>
    <property type="molecule type" value="Genomic_DNA"/>
</dbReference>
<evidence type="ECO:0000256" key="7">
    <source>
        <dbReference type="RuleBase" id="RU367016"/>
    </source>
</evidence>
<evidence type="ECO:0000256" key="1">
    <source>
        <dbReference type="ARBA" id="ARBA00004651"/>
    </source>
</evidence>
<name>A0A5I3ET79_SALET</name>
<organism evidence="10">
    <name type="scientific">Salmonella enterica subsp. enterica serovar London</name>
    <dbReference type="NCBI Taxonomy" id="149390"/>
    <lineage>
        <taxon>Bacteria</taxon>
        <taxon>Pseudomonadati</taxon>
        <taxon>Pseudomonadota</taxon>
        <taxon>Gammaproteobacteria</taxon>
        <taxon>Enterobacterales</taxon>
        <taxon>Enterobacteriaceae</taxon>
        <taxon>Salmonella</taxon>
    </lineage>
</organism>
<accession>A0A5I3ET79</accession>
<dbReference type="EMBL" id="AAHRBT010000038">
    <property type="protein sequence ID" value="EBZ4208239.1"/>
    <property type="molecule type" value="Genomic_DNA"/>
</dbReference>
<dbReference type="PANTHER" id="PTHR30353">
    <property type="entry name" value="INNER MEMBRANE PROTEIN DEDA-RELATED"/>
    <property type="match status" value="1"/>
</dbReference>
<evidence type="ECO:0000313" key="10">
    <source>
        <dbReference type="EMBL" id="EBZ4208239.1"/>
    </source>
</evidence>
<gene>
    <name evidence="11" type="ORF">A4I94_22655</name>
    <name evidence="9" type="ORF">DPY77_23295</name>
    <name evidence="10" type="ORF">EBC19_23185</name>
</gene>
<dbReference type="EMBL" id="AAHISR010000040">
    <property type="protein sequence ID" value="EBW5674063.1"/>
    <property type="molecule type" value="Genomic_DNA"/>
</dbReference>
<reference evidence="10" key="1">
    <citation type="submission" date="2018-10" db="EMBL/GenBank/DDBJ databases">
        <authorList>
            <person name="Ashton P.M."/>
            <person name="Dallman T."/>
            <person name="Nair S."/>
            <person name="De Pinna E."/>
            <person name="Peters T."/>
            <person name="Grant K."/>
        </authorList>
    </citation>
    <scope>NUCLEOTIDE SEQUENCE</scope>
    <source>
        <strain evidence="11">186598</strain>
        <strain evidence="9">196404</strain>
        <strain evidence="10">623457</strain>
    </source>
</reference>
<dbReference type="AlphaFoldDB" id="A0A5I3ET79"/>
<comment type="caution">
    <text evidence="10">The sequence shown here is derived from an EMBL/GenBank/DDBJ whole genome shotgun (WGS) entry which is preliminary data.</text>
</comment>
<comment type="similarity">
    <text evidence="2 7">Belongs to the DedA family.</text>
</comment>
<dbReference type="PANTHER" id="PTHR30353:SF11">
    <property type="entry name" value="INNER MEMBRANE PROTEIN YQJA"/>
    <property type="match status" value="1"/>
</dbReference>
<evidence type="ECO:0000313" key="11">
    <source>
        <dbReference type="EMBL" id="EDA8247185.1"/>
    </source>
</evidence>
<keyword evidence="7" id="KW-0997">Cell inner membrane</keyword>
<evidence type="ECO:0000256" key="3">
    <source>
        <dbReference type="ARBA" id="ARBA00022475"/>
    </source>
</evidence>
<dbReference type="RefSeq" id="WP_031607908.1">
    <property type="nucleotide sequence ID" value="NZ_CP082930.1"/>
</dbReference>
<feature type="domain" description="VTT" evidence="8">
    <location>
        <begin position="45"/>
        <end position="170"/>
    </location>
</feature>
<feature type="transmembrane region" description="Helical" evidence="7">
    <location>
        <begin position="188"/>
        <end position="212"/>
    </location>
</feature>
<evidence type="ECO:0000256" key="4">
    <source>
        <dbReference type="ARBA" id="ARBA00022692"/>
    </source>
</evidence>
<keyword evidence="4 7" id="KW-0812">Transmembrane</keyword>
<evidence type="ECO:0000256" key="6">
    <source>
        <dbReference type="ARBA" id="ARBA00023136"/>
    </source>
</evidence>
<proteinExistence type="inferred from homology"/>
<keyword evidence="3" id="KW-1003">Cell membrane</keyword>
<dbReference type="InterPro" id="IPR032818">
    <property type="entry name" value="DedA-like"/>
</dbReference>
<keyword evidence="5 7" id="KW-1133">Transmembrane helix</keyword>
<evidence type="ECO:0000313" key="9">
    <source>
        <dbReference type="EMBL" id="EBW5674063.1"/>
    </source>
</evidence>
<feature type="transmembrane region" description="Helical" evidence="7">
    <location>
        <begin position="57"/>
        <end position="80"/>
    </location>
</feature>
<evidence type="ECO:0000259" key="8">
    <source>
        <dbReference type="Pfam" id="PF09335"/>
    </source>
</evidence>
<keyword evidence="6 7" id="KW-0472">Membrane</keyword>
<dbReference type="GO" id="GO:0005886">
    <property type="term" value="C:plasma membrane"/>
    <property type="evidence" value="ECO:0007669"/>
    <property type="project" value="UniProtKB-SubCell"/>
</dbReference>
<evidence type="ECO:0000256" key="5">
    <source>
        <dbReference type="ARBA" id="ARBA00022989"/>
    </source>
</evidence>
<dbReference type="InterPro" id="IPR032816">
    <property type="entry name" value="VTT_dom"/>
</dbReference>
<feature type="transmembrane region" description="Helical" evidence="7">
    <location>
        <begin position="150"/>
        <end position="168"/>
    </location>
</feature>
<comment type="subcellular location">
    <subcellularLocation>
        <location evidence="7">Cell inner membrane</location>
        <topology evidence="7">Multi-pass membrane protein</topology>
    </subcellularLocation>
    <subcellularLocation>
        <location evidence="1">Cell membrane</location>
        <topology evidence="1">Multi-pass membrane protein</topology>
    </subcellularLocation>
</comment>
<evidence type="ECO:0000256" key="2">
    <source>
        <dbReference type="ARBA" id="ARBA00010792"/>
    </source>
</evidence>
<protein>
    <submittedName>
        <fullName evidence="10">DedA family protein</fullName>
    </submittedName>
</protein>